<dbReference type="GO" id="GO:0016829">
    <property type="term" value="F:lyase activity"/>
    <property type="evidence" value="ECO:0007669"/>
    <property type="project" value="UniProtKB-KW"/>
</dbReference>
<dbReference type="eggNOG" id="COG0147">
    <property type="taxonomic scope" value="Bacteria"/>
</dbReference>
<organism evidence="5 6">
    <name type="scientific">Syntrophobotulus glycolicus (strain DSM 8271 / FlGlyR)</name>
    <dbReference type="NCBI Taxonomy" id="645991"/>
    <lineage>
        <taxon>Bacteria</taxon>
        <taxon>Bacillati</taxon>
        <taxon>Bacillota</taxon>
        <taxon>Clostridia</taxon>
        <taxon>Eubacteriales</taxon>
        <taxon>Desulfitobacteriaceae</taxon>
        <taxon>Syntrophobotulus</taxon>
    </lineage>
</organism>
<evidence type="ECO:0000259" key="4">
    <source>
        <dbReference type="Pfam" id="PF04715"/>
    </source>
</evidence>
<reference evidence="6" key="2">
    <citation type="submission" date="2011-02" db="EMBL/GenBank/DDBJ databases">
        <title>The complete genome of Syntrophobotulus glycolicus DSM 8271.</title>
        <authorList>
            <person name="Lucas S."/>
            <person name="Copeland A."/>
            <person name="Lapidus A."/>
            <person name="Bruce D."/>
            <person name="Goodwin L."/>
            <person name="Pitluck S."/>
            <person name="Kyrpides N."/>
            <person name="Mavromatis K."/>
            <person name="Pagani I."/>
            <person name="Ivanova N."/>
            <person name="Mikhailova N."/>
            <person name="Chertkov O."/>
            <person name="Held B."/>
            <person name="Detter J.C."/>
            <person name="Tapia R."/>
            <person name="Han C."/>
            <person name="Land M."/>
            <person name="Hauser L."/>
            <person name="Markowitz V."/>
            <person name="Cheng J.-F."/>
            <person name="Hugenholtz P."/>
            <person name="Woyke T."/>
            <person name="Wu D."/>
            <person name="Spring S."/>
            <person name="Schroeder M."/>
            <person name="Brambilla E."/>
            <person name="Klenk H.-P."/>
            <person name="Eisen J.A."/>
        </authorList>
    </citation>
    <scope>NUCLEOTIDE SEQUENCE [LARGE SCALE GENOMIC DNA]</scope>
    <source>
        <strain evidence="6">DSM 8271 / FlGlyR</strain>
    </source>
</reference>
<name>F0SZ19_SYNGF</name>
<accession>F0SZ19</accession>
<evidence type="ECO:0000313" key="5">
    <source>
        <dbReference type="EMBL" id="ADY57137.1"/>
    </source>
</evidence>
<dbReference type="GO" id="GO:0046820">
    <property type="term" value="F:4-amino-4-deoxychorismate synthase activity"/>
    <property type="evidence" value="ECO:0007669"/>
    <property type="project" value="UniProtKB-EC"/>
</dbReference>
<dbReference type="KEGG" id="sgy:Sgly_2868"/>
<dbReference type="PRINTS" id="PR00095">
    <property type="entry name" value="ANTSNTHASEI"/>
</dbReference>
<dbReference type="InterPro" id="IPR019999">
    <property type="entry name" value="Anth_synth_I-like"/>
</dbReference>
<evidence type="ECO:0000313" key="6">
    <source>
        <dbReference type="Proteomes" id="UP000007488"/>
    </source>
</evidence>
<dbReference type="InterPro" id="IPR005801">
    <property type="entry name" value="ADC_synthase"/>
</dbReference>
<dbReference type="Pfam" id="PF00425">
    <property type="entry name" value="Chorismate_bind"/>
    <property type="match status" value="1"/>
</dbReference>
<reference evidence="5 6" key="1">
    <citation type="journal article" date="2011" name="Stand. Genomic Sci.">
        <title>Complete genome sequence of Syntrophobotulus glycolicus type strain (FlGlyR).</title>
        <authorList>
            <person name="Han C."/>
            <person name="Mwirichia R."/>
            <person name="Chertkov O."/>
            <person name="Held B."/>
            <person name="Lapidus A."/>
            <person name="Nolan M."/>
            <person name="Lucas S."/>
            <person name="Hammon N."/>
            <person name="Deshpande S."/>
            <person name="Cheng J.F."/>
            <person name="Tapia R."/>
            <person name="Goodwin L."/>
            <person name="Pitluck S."/>
            <person name="Huntemann M."/>
            <person name="Liolios K."/>
            <person name="Ivanova N."/>
            <person name="Pagani I."/>
            <person name="Mavromatis K."/>
            <person name="Ovchinikova G."/>
            <person name="Pati A."/>
            <person name="Chen A."/>
            <person name="Palaniappan K."/>
            <person name="Land M."/>
            <person name="Hauser L."/>
            <person name="Brambilla E.M."/>
            <person name="Rohde M."/>
            <person name="Spring S."/>
            <person name="Sikorski J."/>
            <person name="Goker M."/>
            <person name="Woyke T."/>
            <person name="Bristow J."/>
            <person name="Eisen J.A."/>
            <person name="Markowitz V."/>
            <person name="Hugenholtz P."/>
            <person name="Kyrpides N.C."/>
            <person name="Klenk H.P."/>
            <person name="Detter J.C."/>
        </authorList>
    </citation>
    <scope>NUCLEOTIDE SEQUENCE [LARGE SCALE GENOMIC DNA]</scope>
    <source>
        <strain evidence="6">DSM 8271 / FlGlyR</strain>
    </source>
</reference>
<dbReference type="InterPro" id="IPR015890">
    <property type="entry name" value="Chorismate_C"/>
</dbReference>
<evidence type="ECO:0000256" key="1">
    <source>
        <dbReference type="ARBA" id="ARBA00013139"/>
    </source>
</evidence>
<dbReference type="Gene3D" id="3.60.120.10">
    <property type="entry name" value="Anthranilate synthase"/>
    <property type="match status" value="1"/>
</dbReference>
<dbReference type="SUPFAM" id="SSF56322">
    <property type="entry name" value="ADC synthase"/>
    <property type="match status" value="1"/>
</dbReference>
<dbReference type="GO" id="GO:0009396">
    <property type="term" value="P:folic acid-containing compound biosynthetic process"/>
    <property type="evidence" value="ECO:0007669"/>
    <property type="project" value="InterPro"/>
</dbReference>
<dbReference type="InterPro" id="IPR005802">
    <property type="entry name" value="ADC_synth_comp_1"/>
</dbReference>
<keyword evidence="6" id="KW-1185">Reference proteome</keyword>
<dbReference type="EC" id="2.6.1.85" evidence="1"/>
<sequence>MREDTYIMEKIKISYTEQGILDFFAQIPYAAILDSSLTMDCLGRFTIIGYDPFLIFQSKNGRGRLRGKNIQEDAHGNPLEILRKLLQRYQNSWHEEEVPFLGGCIGYFSYDLVRFIEDLPSLNRDDIGANDLELGFYHKILVMDHHKGDIYAIGTSVGCETEEVEAAASDNLKEIKKVLKQYEEMAACSAKSNSDDQLKERASAGHDSIAGSEINHRIAEDSPNFLAANFSERGYRRMISRVREYIRCGDIFQANLSQRFTAEIDSDPSKIYALLRQASPAPFSAYLNFDQLKIISSSPERFLKIKDRAIETRPIKGTRPRGRSREEDALNRAELLNSAKDRAELTMIVDLARNDLGKVCEIGSVAVEQLREVEEYANVFHLVAAVSGKLRKDIDVVDCLYAAFPGGSITGAPKVRACEIIEELEPVKRGVYTGSIGYLGFNGEADLNIAIRTIIVKAKRAYYNVGGGIVWDSEPAKEYEETLHKGKMMMRVLCSIL</sequence>
<proteinExistence type="predicted"/>
<dbReference type="RefSeq" id="WP_013625957.1">
    <property type="nucleotide sequence ID" value="NC_015172.1"/>
</dbReference>
<dbReference type="Pfam" id="PF04715">
    <property type="entry name" value="Anth_synt_I_N"/>
    <property type="match status" value="1"/>
</dbReference>
<evidence type="ECO:0000256" key="2">
    <source>
        <dbReference type="ARBA" id="ARBA00022679"/>
    </source>
</evidence>
<dbReference type="NCBIfam" id="TIGR00553">
    <property type="entry name" value="pabB"/>
    <property type="match status" value="1"/>
</dbReference>
<dbReference type="Proteomes" id="UP000007488">
    <property type="component" value="Chromosome"/>
</dbReference>
<protein>
    <recommendedName>
        <fullName evidence="1">aminodeoxychorismate synthase</fullName>
        <ecNumber evidence="1">2.6.1.85</ecNumber>
    </recommendedName>
</protein>
<dbReference type="PANTHER" id="PTHR11236">
    <property type="entry name" value="AMINOBENZOATE/ANTHRANILATE SYNTHASE"/>
    <property type="match status" value="1"/>
</dbReference>
<keyword evidence="2" id="KW-0808">Transferase</keyword>
<feature type="domain" description="Chorismate-utilising enzyme C-terminal" evidence="3">
    <location>
        <begin position="232"/>
        <end position="485"/>
    </location>
</feature>
<keyword evidence="5" id="KW-0456">Lyase</keyword>
<gene>
    <name evidence="5" type="ordered locus">Sgly_2868</name>
</gene>
<dbReference type="EMBL" id="CP002547">
    <property type="protein sequence ID" value="ADY57137.1"/>
    <property type="molecule type" value="Genomic_DNA"/>
</dbReference>
<dbReference type="STRING" id="645991.Sgly_2868"/>
<evidence type="ECO:0000259" key="3">
    <source>
        <dbReference type="Pfam" id="PF00425"/>
    </source>
</evidence>
<dbReference type="GO" id="GO:0000162">
    <property type="term" value="P:L-tryptophan biosynthetic process"/>
    <property type="evidence" value="ECO:0007669"/>
    <property type="project" value="TreeGrafter"/>
</dbReference>
<dbReference type="PANTHER" id="PTHR11236:SF9">
    <property type="entry name" value="ANTHRANILATE SYNTHASE COMPONENT 1"/>
    <property type="match status" value="1"/>
</dbReference>
<feature type="domain" description="Anthranilate synthase component I N-terminal" evidence="4">
    <location>
        <begin position="25"/>
        <end position="151"/>
    </location>
</feature>
<dbReference type="InterPro" id="IPR006805">
    <property type="entry name" value="Anth_synth_I_N"/>
</dbReference>
<dbReference type="AlphaFoldDB" id="F0SZ19"/>
<dbReference type="HOGENOM" id="CLU_006493_9_3_9"/>